<accession>A0A194SAR1</accession>
<dbReference type="GeneID" id="28976262"/>
<dbReference type="InterPro" id="IPR001452">
    <property type="entry name" value="SH3_domain"/>
</dbReference>
<dbReference type="InterPro" id="IPR047343">
    <property type="entry name" value="RUSC1_2"/>
</dbReference>
<feature type="compositionally biased region" description="Low complexity" evidence="3">
    <location>
        <begin position="168"/>
        <end position="180"/>
    </location>
</feature>
<evidence type="ECO:0000313" key="6">
    <source>
        <dbReference type="Proteomes" id="UP000053890"/>
    </source>
</evidence>
<dbReference type="Gene3D" id="2.30.30.40">
    <property type="entry name" value="SH3 Domains"/>
    <property type="match status" value="1"/>
</dbReference>
<feature type="region of interest" description="Disordered" evidence="3">
    <location>
        <begin position="1"/>
        <end position="113"/>
    </location>
</feature>
<proteinExistence type="predicted"/>
<dbReference type="AlphaFoldDB" id="A0A194SAR1"/>
<feature type="compositionally biased region" description="Pro residues" evidence="3">
    <location>
        <begin position="39"/>
        <end position="53"/>
    </location>
</feature>
<feature type="compositionally biased region" description="Polar residues" evidence="3">
    <location>
        <begin position="79"/>
        <end position="95"/>
    </location>
</feature>
<evidence type="ECO:0000256" key="2">
    <source>
        <dbReference type="PROSITE-ProRule" id="PRU00192"/>
    </source>
</evidence>
<dbReference type="RefSeq" id="XP_018273594.1">
    <property type="nucleotide sequence ID" value="XM_018415814.1"/>
</dbReference>
<evidence type="ECO:0000256" key="3">
    <source>
        <dbReference type="SAM" id="MobiDB-lite"/>
    </source>
</evidence>
<dbReference type="GO" id="GO:0031410">
    <property type="term" value="C:cytoplasmic vesicle"/>
    <property type="evidence" value="ECO:0007669"/>
    <property type="project" value="TreeGrafter"/>
</dbReference>
<dbReference type="SMART" id="SM00326">
    <property type="entry name" value="SH3"/>
    <property type="match status" value="1"/>
</dbReference>
<feature type="region of interest" description="Disordered" evidence="3">
    <location>
        <begin position="130"/>
        <end position="180"/>
    </location>
</feature>
<feature type="domain" description="SH3" evidence="4">
    <location>
        <begin position="181"/>
        <end position="239"/>
    </location>
</feature>
<dbReference type="CDD" id="cd00174">
    <property type="entry name" value="SH3"/>
    <property type="match status" value="1"/>
</dbReference>
<dbReference type="OrthoDB" id="2529684at2759"/>
<dbReference type="Pfam" id="PF00018">
    <property type="entry name" value="SH3_1"/>
    <property type="match status" value="1"/>
</dbReference>
<dbReference type="STRING" id="578459.A0A194SAR1"/>
<dbReference type="PRINTS" id="PR00452">
    <property type="entry name" value="SH3DOMAIN"/>
</dbReference>
<protein>
    <recommendedName>
        <fullName evidence="4">SH3 domain-containing protein</fullName>
    </recommendedName>
</protein>
<dbReference type="PRINTS" id="PR00499">
    <property type="entry name" value="P67PHOX"/>
</dbReference>
<reference evidence="5 6" key="1">
    <citation type="journal article" date="2015" name="Front. Microbiol.">
        <title>Genome sequence of the plant growth promoting endophytic yeast Rhodotorula graminis WP1.</title>
        <authorList>
            <person name="Firrincieli A."/>
            <person name="Otillar R."/>
            <person name="Salamov A."/>
            <person name="Schmutz J."/>
            <person name="Khan Z."/>
            <person name="Redman R.S."/>
            <person name="Fleck N.D."/>
            <person name="Lindquist E."/>
            <person name="Grigoriev I.V."/>
            <person name="Doty S.L."/>
        </authorList>
    </citation>
    <scope>NUCLEOTIDE SEQUENCE [LARGE SCALE GENOMIC DNA]</scope>
    <source>
        <strain evidence="5 6">WP1</strain>
    </source>
</reference>
<dbReference type="EMBL" id="KQ474074">
    <property type="protein sequence ID" value="KPV77545.1"/>
    <property type="molecule type" value="Genomic_DNA"/>
</dbReference>
<evidence type="ECO:0000259" key="4">
    <source>
        <dbReference type="PROSITE" id="PS50002"/>
    </source>
</evidence>
<gene>
    <name evidence="5" type="ORF">RHOBADRAFT_51387</name>
</gene>
<evidence type="ECO:0000256" key="1">
    <source>
        <dbReference type="ARBA" id="ARBA00022443"/>
    </source>
</evidence>
<evidence type="ECO:0000313" key="5">
    <source>
        <dbReference type="EMBL" id="KPV77545.1"/>
    </source>
</evidence>
<dbReference type="PANTHER" id="PTHR15591:SF16">
    <property type="entry name" value="FARNESYL PYROPHOSPHATE SYNTHASE"/>
    <property type="match status" value="1"/>
</dbReference>
<name>A0A194SAR1_RHOGW</name>
<dbReference type="PANTHER" id="PTHR15591">
    <property type="entry name" value="RUN AND SH3 DOMAIN CONTAINING"/>
    <property type="match status" value="1"/>
</dbReference>
<dbReference type="SUPFAM" id="SSF50044">
    <property type="entry name" value="SH3-domain"/>
    <property type="match status" value="1"/>
</dbReference>
<keyword evidence="6" id="KW-1185">Reference proteome</keyword>
<organism evidence="5 6">
    <name type="scientific">Rhodotorula graminis (strain WP1)</name>
    <dbReference type="NCBI Taxonomy" id="578459"/>
    <lineage>
        <taxon>Eukaryota</taxon>
        <taxon>Fungi</taxon>
        <taxon>Dikarya</taxon>
        <taxon>Basidiomycota</taxon>
        <taxon>Pucciniomycotina</taxon>
        <taxon>Microbotryomycetes</taxon>
        <taxon>Sporidiobolales</taxon>
        <taxon>Sporidiobolaceae</taxon>
        <taxon>Rhodotorula</taxon>
    </lineage>
</organism>
<keyword evidence="1 2" id="KW-0728">SH3 domain</keyword>
<dbReference type="InterPro" id="IPR036028">
    <property type="entry name" value="SH3-like_dom_sf"/>
</dbReference>
<dbReference type="Proteomes" id="UP000053890">
    <property type="component" value="Unassembled WGS sequence"/>
</dbReference>
<dbReference type="PROSITE" id="PS50002">
    <property type="entry name" value="SH3"/>
    <property type="match status" value="1"/>
</dbReference>
<sequence>MWQAALQDPQERSAFQDLLEGYFRRPFPTSPPTSRRSEPAPPPALAARAPPPSSSYSATAPRQAPASPSSGPRQPAGLVQTQSEDPMTRVTSSPHYQAYKLSQAKTPTEAARTVAGFDASTKRAFAKAVLSSKGPLNSEEQRKKKENGPGPLAVAVPRTYAGPPPPRRAGAGAETGTPAAAAEERVRALYDYAGTSAEDLSVREGDELVVVERVDADWTRCRSANGSVGLVPASYVQDI</sequence>